<evidence type="ECO:0000313" key="3">
    <source>
        <dbReference type="Proteomes" id="UP000324800"/>
    </source>
</evidence>
<dbReference type="Proteomes" id="UP000324800">
    <property type="component" value="Unassembled WGS sequence"/>
</dbReference>
<organism evidence="2 3">
    <name type="scientific">Streblomastix strix</name>
    <dbReference type="NCBI Taxonomy" id="222440"/>
    <lineage>
        <taxon>Eukaryota</taxon>
        <taxon>Metamonada</taxon>
        <taxon>Preaxostyla</taxon>
        <taxon>Oxymonadida</taxon>
        <taxon>Streblomastigidae</taxon>
        <taxon>Streblomastix</taxon>
    </lineage>
</organism>
<sequence length="223" mass="25450">MSSKNPYEHVGNYDEEEDAQESPDADNNEILNEQLKQNSTEPQNFGINNVENEDVTSKMPSSQDQEEHQLAETVSDELQITIPSPTIIQPFELVPDQVQTSDTHQDQNEQPKLSLRDKLDPFFPQSNKQTQSELNENLLNKLSQAPWIKTFNGLFDYIDPYEIRAPNTNIVNDQLQQERISGLCSQSVVQGTVRKGFNEYWKRGSDSIGVKMMKELPHNLDIG</sequence>
<feature type="compositionally biased region" description="Basic and acidic residues" evidence="1">
    <location>
        <begin position="103"/>
        <end position="120"/>
    </location>
</feature>
<name>A0A5J4X246_9EUKA</name>
<feature type="region of interest" description="Disordered" evidence="1">
    <location>
        <begin position="98"/>
        <end position="128"/>
    </location>
</feature>
<evidence type="ECO:0000256" key="1">
    <source>
        <dbReference type="SAM" id="MobiDB-lite"/>
    </source>
</evidence>
<evidence type="ECO:0000313" key="2">
    <source>
        <dbReference type="EMBL" id="KAA6401294.1"/>
    </source>
</evidence>
<feature type="compositionally biased region" description="Acidic residues" evidence="1">
    <location>
        <begin position="13"/>
        <end position="27"/>
    </location>
</feature>
<proteinExistence type="predicted"/>
<reference evidence="2 3" key="1">
    <citation type="submission" date="2019-03" db="EMBL/GenBank/DDBJ databases">
        <title>Single cell metagenomics reveals metabolic interactions within the superorganism composed of flagellate Streblomastix strix and complex community of Bacteroidetes bacteria on its surface.</title>
        <authorList>
            <person name="Treitli S.C."/>
            <person name="Kolisko M."/>
            <person name="Husnik F."/>
            <person name="Keeling P."/>
            <person name="Hampl V."/>
        </authorList>
    </citation>
    <scope>NUCLEOTIDE SEQUENCE [LARGE SCALE GENOMIC DNA]</scope>
    <source>
        <strain evidence="2">ST1C</strain>
    </source>
</reference>
<comment type="caution">
    <text evidence="2">The sequence shown here is derived from an EMBL/GenBank/DDBJ whole genome shotgun (WGS) entry which is preliminary data.</text>
</comment>
<feature type="compositionally biased region" description="Polar residues" evidence="1">
    <location>
        <begin position="29"/>
        <end position="50"/>
    </location>
</feature>
<accession>A0A5J4X246</accession>
<dbReference type="EMBL" id="SNRW01000412">
    <property type="protein sequence ID" value="KAA6401294.1"/>
    <property type="molecule type" value="Genomic_DNA"/>
</dbReference>
<dbReference type="AlphaFoldDB" id="A0A5J4X246"/>
<feature type="region of interest" description="Disordered" evidence="1">
    <location>
        <begin position="1"/>
        <end position="72"/>
    </location>
</feature>
<protein>
    <submittedName>
        <fullName evidence="2">Uncharacterized protein</fullName>
    </submittedName>
</protein>
<gene>
    <name evidence="2" type="ORF">EZS28_003172</name>
</gene>